<accession>A0A2R4WSG6</accession>
<sequence length="232" mass="23766">MTVAEIQRALLARGYDLGPAGADGDAGPRTIASVTAFQRSAGLVPDGIAGALTQKGLGSADLTERRAEPEQPAWLALAAPEIGTHEGVGKANKPIVVQYFADAGFSGVKDDATAWCAGFVGAMLDRAGRKPSGSLATRSYEGWGVGLKEPALGCIATKKRAGSAWQGHVGFVVGANASTIYLLGGNQGDQVSVTGFPRKEFTSFRWPADVPLPVATKLPTTIAGAKSGVSEA</sequence>
<evidence type="ECO:0000313" key="3">
    <source>
        <dbReference type="EMBL" id="AWB24448.1"/>
    </source>
</evidence>
<dbReference type="InterPro" id="IPR036366">
    <property type="entry name" value="PGBDSf"/>
</dbReference>
<dbReference type="InterPro" id="IPR036365">
    <property type="entry name" value="PGBD-like_sf"/>
</dbReference>
<name>A0A2R4WSG6_9HYPH</name>
<evidence type="ECO:0000259" key="1">
    <source>
        <dbReference type="Pfam" id="PF01471"/>
    </source>
</evidence>
<dbReference type="Pfam" id="PF01471">
    <property type="entry name" value="PG_binding_1"/>
    <property type="match status" value="1"/>
</dbReference>
<dbReference type="InterPro" id="IPR007921">
    <property type="entry name" value="CHAP_dom"/>
</dbReference>
<feature type="domain" description="Peptidase C51" evidence="2">
    <location>
        <begin position="110"/>
        <end position="186"/>
    </location>
</feature>
<dbReference type="InterPro" id="IPR002477">
    <property type="entry name" value="Peptidoglycan-bd-like"/>
</dbReference>
<reference evidence="3 4" key="1">
    <citation type="submission" date="2018-04" db="EMBL/GenBank/DDBJ databases">
        <title>Methylobacterium sp. PR1016A genome.</title>
        <authorList>
            <person name="Park W."/>
        </authorList>
    </citation>
    <scope>NUCLEOTIDE SEQUENCE [LARGE SCALE GENOMIC DNA]</scope>
    <source>
        <strain evidence="3 4">PR1016A</strain>
    </source>
</reference>
<dbReference type="KEGG" id="mee:DA075_29245"/>
<dbReference type="OrthoDB" id="5395100at2"/>
<dbReference type="Proteomes" id="UP000244755">
    <property type="component" value="Chromosome 1"/>
</dbReference>
<dbReference type="InterPro" id="IPR013423">
    <property type="entry name" value="CHP02594"/>
</dbReference>
<organism evidence="3 4">
    <name type="scientific">Methylobacterium currus</name>
    <dbReference type="NCBI Taxonomy" id="2051553"/>
    <lineage>
        <taxon>Bacteria</taxon>
        <taxon>Pseudomonadati</taxon>
        <taxon>Pseudomonadota</taxon>
        <taxon>Alphaproteobacteria</taxon>
        <taxon>Hyphomicrobiales</taxon>
        <taxon>Methylobacteriaceae</taxon>
        <taxon>Methylobacterium</taxon>
    </lineage>
</organism>
<dbReference type="AlphaFoldDB" id="A0A2R4WSG6"/>
<dbReference type="Gene3D" id="1.10.101.10">
    <property type="entry name" value="PGBD-like superfamily/PGBD"/>
    <property type="match status" value="1"/>
</dbReference>
<proteinExistence type="predicted"/>
<keyword evidence="4" id="KW-1185">Reference proteome</keyword>
<dbReference type="Pfam" id="PF05257">
    <property type="entry name" value="CHAP"/>
    <property type="match status" value="1"/>
</dbReference>
<evidence type="ECO:0000259" key="2">
    <source>
        <dbReference type="Pfam" id="PF05257"/>
    </source>
</evidence>
<dbReference type="RefSeq" id="WP_099956178.1">
    <property type="nucleotide sequence ID" value="NZ_CP028843.1"/>
</dbReference>
<gene>
    <name evidence="3" type="ORF">DA075_29245</name>
</gene>
<dbReference type="EMBL" id="CP028843">
    <property type="protein sequence ID" value="AWB24448.1"/>
    <property type="molecule type" value="Genomic_DNA"/>
</dbReference>
<dbReference type="NCBIfam" id="TIGR02594">
    <property type="entry name" value="TIGR02594 family protein"/>
    <property type="match status" value="1"/>
</dbReference>
<feature type="domain" description="Peptidoglycan binding-like" evidence="1">
    <location>
        <begin position="3"/>
        <end position="54"/>
    </location>
</feature>
<evidence type="ECO:0000313" key="4">
    <source>
        <dbReference type="Proteomes" id="UP000244755"/>
    </source>
</evidence>
<dbReference type="SUPFAM" id="SSF47090">
    <property type="entry name" value="PGBD-like"/>
    <property type="match status" value="1"/>
</dbReference>
<protein>
    <submittedName>
        <fullName evidence="3">TIGR02594 family protein</fullName>
    </submittedName>
</protein>